<dbReference type="AlphaFoldDB" id="A0A9P6CLJ3"/>
<proteinExistence type="predicted"/>
<protein>
    <submittedName>
        <fullName evidence="2">Uncharacterized protein</fullName>
    </submittedName>
</protein>
<evidence type="ECO:0000256" key="1">
    <source>
        <dbReference type="SAM" id="MobiDB-lite"/>
    </source>
</evidence>
<evidence type="ECO:0000313" key="3">
    <source>
        <dbReference type="Proteomes" id="UP000807469"/>
    </source>
</evidence>
<feature type="compositionally biased region" description="Basic and acidic residues" evidence="1">
    <location>
        <begin position="93"/>
        <end position="107"/>
    </location>
</feature>
<evidence type="ECO:0000313" key="2">
    <source>
        <dbReference type="EMBL" id="KAF9471216.1"/>
    </source>
</evidence>
<accession>A0A9P6CLJ3</accession>
<reference evidence="2" key="1">
    <citation type="submission" date="2020-11" db="EMBL/GenBank/DDBJ databases">
        <authorList>
            <consortium name="DOE Joint Genome Institute"/>
            <person name="Ahrendt S."/>
            <person name="Riley R."/>
            <person name="Andreopoulos W."/>
            <person name="Labutti K."/>
            <person name="Pangilinan J."/>
            <person name="Ruiz-Duenas F.J."/>
            <person name="Barrasa J.M."/>
            <person name="Sanchez-Garcia M."/>
            <person name="Camarero S."/>
            <person name="Miyauchi S."/>
            <person name="Serrano A."/>
            <person name="Linde D."/>
            <person name="Babiker R."/>
            <person name="Drula E."/>
            <person name="Ayuso-Fernandez I."/>
            <person name="Pacheco R."/>
            <person name="Padilla G."/>
            <person name="Ferreira P."/>
            <person name="Barriuso J."/>
            <person name="Kellner H."/>
            <person name="Castanera R."/>
            <person name="Alfaro M."/>
            <person name="Ramirez L."/>
            <person name="Pisabarro A.G."/>
            <person name="Kuo A."/>
            <person name="Tritt A."/>
            <person name="Lipzen A."/>
            <person name="He G."/>
            <person name="Yan M."/>
            <person name="Ng V."/>
            <person name="Cullen D."/>
            <person name="Martin F."/>
            <person name="Rosso M.-N."/>
            <person name="Henrissat B."/>
            <person name="Hibbett D."/>
            <person name="Martinez A.T."/>
            <person name="Grigoriev I.V."/>
        </authorList>
    </citation>
    <scope>NUCLEOTIDE SEQUENCE</scope>
    <source>
        <strain evidence="2">CIRM-BRFM 674</strain>
    </source>
</reference>
<gene>
    <name evidence="2" type="ORF">BDN70DRAFT_901518</name>
</gene>
<name>A0A9P6CLJ3_9AGAR</name>
<dbReference type="EMBL" id="MU155733">
    <property type="protein sequence ID" value="KAF9471216.1"/>
    <property type="molecule type" value="Genomic_DNA"/>
</dbReference>
<keyword evidence="3" id="KW-1185">Reference proteome</keyword>
<comment type="caution">
    <text evidence="2">The sequence shown here is derived from an EMBL/GenBank/DDBJ whole genome shotgun (WGS) entry which is preliminary data.</text>
</comment>
<feature type="region of interest" description="Disordered" evidence="1">
    <location>
        <begin position="158"/>
        <end position="224"/>
    </location>
</feature>
<feature type="region of interest" description="Disordered" evidence="1">
    <location>
        <begin position="93"/>
        <end position="128"/>
    </location>
</feature>
<organism evidence="2 3">
    <name type="scientific">Pholiota conissans</name>
    <dbReference type="NCBI Taxonomy" id="109636"/>
    <lineage>
        <taxon>Eukaryota</taxon>
        <taxon>Fungi</taxon>
        <taxon>Dikarya</taxon>
        <taxon>Basidiomycota</taxon>
        <taxon>Agaricomycotina</taxon>
        <taxon>Agaricomycetes</taxon>
        <taxon>Agaricomycetidae</taxon>
        <taxon>Agaricales</taxon>
        <taxon>Agaricineae</taxon>
        <taxon>Strophariaceae</taxon>
        <taxon>Pholiota</taxon>
    </lineage>
</organism>
<dbReference type="Proteomes" id="UP000807469">
    <property type="component" value="Unassembled WGS sequence"/>
</dbReference>
<sequence length="440" mass="49679">MDRWTTLLSSSLCILRRAEDVAIHHSATEVFLEAYNKLGIAVTSCNVEDGKAIPMHKDEKNGSNNTACKNTRSTVIAPLLHPMNTYQAYLGERRVKDQSQRGVHSEQRPSAGYEECDDEDMSEERKGVRSQPHCLVLLLALTLIIHIDATDKLMKRLTRHSDSGPSGGIDLPRVMSHVHPDTDRGQKTHRAVKMPRPNDLIDSSSEDKSNSRFDDMWKKEHSSSKTQSQTLLTALRNLIVPLIQNAVPYADLAESPDSPEAVELLRALQKYIASIIGGQICEDHGPMTKVMHIREFNPETSETQEEYTVKDDTEYEALIDTKPENDILANGEMVGSVIQVQRPFGDSTLHLTELYSILTIKLVDFTLLPDLLKELRERVFNLLPIRLLCFESDPNSDTLRTSLAYRSEVFAYLAKMFNYTDIELMMIQIRTSFAISYAIS</sequence>
<feature type="compositionally biased region" description="Basic and acidic residues" evidence="1">
    <location>
        <begin position="205"/>
        <end position="223"/>
    </location>
</feature>